<dbReference type="EMBL" id="NSLY01000002">
    <property type="protein sequence ID" value="PDP61296.1"/>
    <property type="molecule type" value="Genomic_DNA"/>
</dbReference>
<dbReference type="SUPFAM" id="SSF52540">
    <property type="entry name" value="P-loop containing nucleoside triphosphate hydrolases"/>
    <property type="match status" value="1"/>
</dbReference>
<feature type="domain" description="CobQ/CobB/MinD/ParA nucleotide binding" evidence="1">
    <location>
        <begin position="14"/>
        <end position="218"/>
    </location>
</feature>
<dbReference type="InterPro" id="IPR027417">
    <property type="entry name" value="P-loop_NTPase"/>
</dbReference>
<proteinExistence type="predicted"/>
<evidence type="ECO:0000313" key="3">
    <source>
        <dbReference type="Proteomes" id="UP000219058"/>
    </source>
</evidence>
<reference evidence="2 3" key="1">
    <citation type="submission" date="2017-09" db="EMBL/GenBank/DDBJ databases">
        <title>Phase variable restriction modification systems are present in the genome sequences of periodontal pathogens Prevotella intermedia, Tannerella forsythia and Porphyromonas gingivalis.</title>
        <authorList>
            <person name="Haigh R.D."/>
            <person name="Crawford L."/>
            <person name="Ralph J."/>
            <person name="Wanford J."/>
            <person name="Vartoukian S.R."/>
            <person name="Hijazib K."/>
            <person name="Wade W."/>
            <person name="Oggioni M.R."/>
        </authorList>
    </citation>
    <scope>NUCLEOTIDE SEQUENCE [LARGE SCALE GENOMIC DNA]</scope>
    <source>
        <strain evidence="2 3">WW2834</strain>
    </source>
</reference>
<sequence length="263" mass="29591">MKQETKKQPIFLGFASQKGGVGKSSLAEVLASVLYYEKGVSLLVVDCDGTQESFFKLRQRERRIIEGSEELTAQMGQFFSKFGKPAYPIIRSTPKEAIQDVEEYLSSHNTKRSLVIFDFPGHAETADLLELSIEVDYIITPIEADPQSLVSSFAYAKAIRDLGVSLSDARIKDLFLLWNKINRSASTVVMDYYTQYAKDEEINLFDARIYHSVRFARELGQGGVKGVFRSSYLPPALALRQPTGIDLWVHEVMDKCQISPDSL</sequence>
<dbReference type="PANTHER" id="PTHR13696">
    <property type="entry name" value="P-LOOP CONTAINING NUCLEOSIDE TRIPHOSPHATE HYDROLASE"/>
    <property type="match status" value="1"/>
</dbReference>
<protein>
    <submittedName>
        <fullName evidence="2">Conjugal transfer protein TraA</fullName>
    </submittedName>
</protein>
<name>A0A2A6EIK4_PREIN</name>
<evidence type="ECO:0000313" key="2">
    <source>
        <dbReference type="EMBL" id="PDP61296.1"/>
    </source>
</evidence>
<gene>
    <name evidence="2" type="ORF">CLI71_00960</name>
</gene>
<accession>A0A2A6EIK4</accession>
<dbReference type="InterPro" id="IPR050678">
    <property type="entry name" value="DNA_Partitioning_ATPase"/>
</dbReference>
<organism evidence="2 3">
    <name type="scientific">Prevotella intermedia</name>
    <dbReference type="NCBI Taxonomy" id="28131"/>
    <lineage>
        <taxon>Bacteria</taxon>
        <taxon>Pseudomonadati</taxon>
        <taxon>Bacteroidota</taxon>
        <taxon>Bacteroidia</taxon>
        <taxon>Bacteroidales</taxon>
        <taxon>Prevotellaceae</taxon>
        <taxon>Prevotella</taxon>
    </lineage>
</organism>
<dbReference type="InterPro" id="IPR002586">
    <property type="entry name" value="CobQ/CobB/MinD/ParA_Nub-bd_dom"/>
</dbReference>
<dbReference type="Pfam" id="PF01656">
    <property type="entry name" value="CbiA"/>
    <property type="match status" value="1"/>
</dbReference>
<dbReference type="AlphaFoldDB" id="A0A2A6EIK4"/>
<dbReference type="PANTHER" id="PTHR13696:SF52">
    <property type="entry name" value="PARA FAMILY PROTEIN CT_582"/>
    <property type="match status" value="1"/>
</dbReference>
<evidence type="ECO:0000259" key="1">
    <source>
        <dbReference type="Pfam" id="PF01656"/>
    </source>
</evidence>
<dbReference type="Proteomes" id="UP000219058">
    <property type="component" value="Unassembled WGS sequence"/>
</dbReference>
<dbReference type="RefSeq" id="WP_045167911.1">
    <property type="nucleotide sequence ID" value="NZ_NSLY01000002.1"/>
</dbReference>
<comment type="caution">
    <text evidence="2">The sequence shown here is derived from an EMBL/GenBank/DDBJ whole genome shotgun (WGS) entry which is preliminary data.</text>
</comment>
<dbReference type="Gene3D" id="3.40.50.300">
    <property type="entry name" value="P-loop containing nucleotide triphosphate hydrolases"/>
    <property type="match status" value="1"/>
</dbReference>